<comment type="caution">
    <text evidence="11">The sequence shown here is derived from an EMBL/GenBank/DDBJ whole genome shotgun (WGS) entry which is preliminary data.</text>
</comment>
<protein>
    <recommendedName>
        <fullName evidence="3 7">Exocyst complex component 2</fullName>
    </recommendedName>
</protein>
<dbReference type="Pfam" id="PF01833">
    <property type="entry name" value="TIG"/>
    <property type="match status" value="1"/>
</dbReference>
<comment type="subunit">
    <text evidence="7">Component of the exocyst complex.</text>
</comment>
<reference evidence="11 12" key="1">
    <citation type="submission" date="2023-10" db="EMBL/GenBank/DDBJ databases">
        <title>Genomes of two closely related lineages of the louse Polyplax serrata with different host specificities.</title>
        <authorList>
            <person name="Martinu J."/>
            <person name="Tarabai H."/>
            <person name="Stefka J."/>
            <person name="Hypsa V."/>
        </authorList>
    </citation>
    <scope>NUCLEOTIDE SEQUENCE [LARGE SCALE GENOMIC DNA]</scope>
    <source>
        <strain evidence="11">HR10_N</strain>
    </source>
</reference>
<accession>A0AAN8S5Z7</accession>
<evidence type="ECO:0000256" key="4">
    <source>
        <dbReference type="ARBA" id="ARBA00022448"/>
    </source>
</evidence>
<dbReference type="Gene3D" id="2.60.40.10">
    <property type="entry name" value="Immunoglobulins"/>
    <property type="match status" value="1"/>
</dbReference>
<evidence type="ECO:0000256" key="1">
    <source>
        <dbReference type="ARBA" id="ARBA00002660"/>
    </source>
</evidence>
<dbReference type="EMBL" id="JAWJWE010000010">
    <property type="protein sequence ID" value="KAK6630582.1"/>
    <property type="molecule type" value="Genomic_DNA"/>
</dbReference>
<dbReference type="GO" id="GO:0000145">
    <property type="term" value="C:exocyst"/>
    <property type="evidence" value="ECO:0007669"/>
    <property type="project" value="UniProtKB-UniRule"/>
</dbReference>
<proteinExistence type="inferred from homology"/>
<sequence>MEKNNFPSSNGPVVTGISPKEGPPGTKVTIRGENFGQRSNDLLSVIICGCNCTLSAEWKSPNKIIARSGPEKGKGDIIIKTRQGGVGTCTVQFRAYHETIGPTKESAVWVEEAPIHSLSWCRRSLSPTGYQQEDPLGLSVEGNENKMPEDDLNELFPNGSGDLASKSFNPGWFLLQHHHTTNFDDLKAGLSYLKRRVDGQKEGQLSFLKSNVGSVVDQLDMLAKLKSKLENDLKGSGEFTENVEMKIQISKEEALKLFQEVLARRERADATRNALTVLTRFKFLFCLPSTIEKNVHKGDFDVIINDYARVKNLFADKDKSVFKKVMAEIENRICQAREALLKKLEEVPLSFEDHIKLIRSLVHLETPNDPAWLGIEYFSSHLMSSMNDLKDKYIVLESSESSKKNKIGTKLCGFEMQGVKPHRVLYIEDLVDLMELKFPDLWKLGQMYFGSELYGTPDINKHKSYKTLVLNTIEHFSYLLRAAILPHTIQRNNQHRQLYGIWSNSSMDIVGLWLPHCLRYLRAYYSSFTRIDLPSDVLDIFSYLLSDLRFHCVSTILKQAADSISSLYKSENWVIDVNESYGGITDLPNQCSTKFHEAILLIHDSVQYGEVNDVLVSQNSNTRKEMFALINQLFNNFFQVLEKLVFDISDEYSERPTVISQLVYTSDVNKFPTFKTITWEQKLLAVICNCHYTVEYILPELFELLKTQGYHITNEFMSWKDSFSALSHKSLDQYNELKCDPLVGTIEPSMYVFQFDWDTSFEPIDIKPYAKEIIMNLIGVRSELYRVPLFLVQKIMSKIVDTVAEELARLMSCVKEFSLAGAIQARADVLAVEEATKLFVTRKGIRFFEEALNSIPPLKEEGEGLVVQLLSKFKNNMHLQLLSLTKIEELNSNLIE</sequence>
<dbReference type="InterPro" id="IPR014756">
    <property type="entry name" value="Ig_E-set"/>
</dbReference>
<organism evidence="11 12">
    <name type="scientific">Polyplax serrata</name>
    <name type="common">Common mouse louse</name>
    <dbReference type="NCBI Taxonomy" id="468196"/>
    <lineage>
        <taxon>Eukaryota</taxon>
        <taxon>Metazoa</taxon>
        <taxon>Ecdysozoa</taxon>
        <taxon>Arthropoda</taxon>
        <taxon>Hexapoda</taxon>
        <taxon>Insecta</taxon>
        <taxon>Pterygota</taxon>
        <taxon>Neoptera</taxon>
        <taxon>Paraneoptera</taxon>
        <taxon>Psocodea</taxon>
        <taxon>Troctomorpha</taxon>
        <taxon>Phthiraptera</taxon>
        <taxon>Anoplura</taxon>
        <taxon>Polyplacidae</taxon>
        <taxon>Polyplax</taxon>
    </lineage>
</organism>
<keyword evidence="4 7" id="KW-0813">Transport</keyword>
<dbReference type="InterPro" id="IPR002909">
    <property type="entry name" value="IPT_dom"/>
</dbReference>
<comment type="function">
    <text evidence="1 7">Component of the exocyst complex involved in the docking of exocytic vesicles with fusion sites on the plasma membrane.</text>
</comment>
<gene>
    <name evidence="11" type="ORF">RUM43_014567</name>
</gene>
<comment type="similarity">
    <text evidence="2 7">Belongs to the SEC5 family.</text>
</comment>
<feature type="compositionally biased region" description="Polar residues" evidence="8">
    <location>
        <begin position="1"/>
        <end position="12"/>
    </location>
</feature>
<evidence type="ECO:0000256" key="7">
    <source>
        <dbReference type="RuleBase" id="RU365069"/>
    </source>
</evidence>
<dbReference type="InterPro" id="IPR013783">
    <property type="entry name" value="Ig-like_fold"/>
</dbReference>
<dbReference type="AlphaFoldDB" id="A0AAN8S5Z7"/>
<dbReference type="Pfam" id="PF15469">
    <property type="entry name" value="Sec5"/>
    <property type="match status" value="1"/>
</dbReference>
<feature type="region of interest" description="Disordered" evidence="8">
    <location>
        <begin position="1"/>
        <end position="26"/>
    </location>
</feature>
<dbReference type="GO" id="GO:0048468">
    <property type="term" value="P:cell development"/>
    <property type="evidence" value="ECO:0007669"/>
    <property type="project" value="UniProtKB-ARBA"/>
</dbReference>
<dbReference type="FunFam" id="2.60.40.10:FF:000196">
    <property type="entry name" value="Exocyst complex component 2"/>
    <property type="match status" value="1"/>
</dbReference>
<keyword evidence="5 7" id="KW-0268">Exocytosis</keyword>
<name>A0AAN8S5Z7_POLSC</name>
<dbReference type="GO" id="GO:0015031">
    <property type="term" value="P:protein transport"/>
    <property type="evidence" value="ECO:0007669"/>
    <property type="project" value="UniProtKB-KW"/>
</dbReference>
<dbReference type="GO" id="GO:0006893">
    <property type="term" value="P:Golgi to plasma membrane transport"/>
    <property type="evidence" value="ECO:0007669"/>
    <property type="project" value="UniProtKB-UniRule"/>
</dbReference>
<evidence type="ECO:0000256" key="3">
    <source>
        <dbReference type="ARBA" id="ARBA00017526"/>
    </source>
</evidence>
<evidence type="ECO:0000259" key="10">
    <source>
        <dbReference type="Pfam" id="PF15469"/>
    </source>
</evidence>
<feature type="domain" description="IPT/TIG" evidence="9">
    <location>
        <begin position="12"/>
        <end position="88"/>
    </location>
</feature>
<evidence type="ECO:0000256" key="8">
    <source>
        <dbReference type="SAM" id="MobiDB-lite"/>
    </source>
</evidence>
<keyword evidence="6 7" id="KW-0653">Protein transport</keyword>
<evidence type="ECO:0000259" key="9">
    <source>
        <dbReference type="Pfam" id="PF01833"/>
    </source>
</evidence>
<evidence type="ECO:0000313" key="11">
    <source>
        <dbReference type="EMBL" id="KAK6630582.1"/>
    </source>
</evidence>
<evidence type="ECO:0000256" key="6">
    <source>
        <dbReference type="ARBA" id="ARBA00022927"/>
    </source>
</evidence>
<dbReference type="PANTHER" id="PTHR13043">
    <property type="entry name" value="EXOCYST COMPLEX COMPONENT SEC5"/>
    <property type="match status" value="1"/>
</dbReference>
<dbReference type="GO" id="GO:0006887">
    <property type="term" value="P:exocytosis"/>
    <property type="evidence" value="ECO:0007669"/>
    <property type="project" value="UniProtKB-KW"/>
</dbReference>
<dbReference type="Proteomes" id="UP001372834">
    <property type="component" value="Unassembled WGS sequence"/>
</dbReference>
<dbReference type="SUPFAM" id="SSF81296">
    <property type="entry name" value="E set domains"/>
    <property type="match status" value="1"/>
</dbReference>
<evidence type="ECO:0000256" key="5">
    <source>
        <dbReference type="ARBA" id="ARBA00022483"/>
    </source>
</evidence>
<feature type="domain" description="Exocyst complex component EXOC2/Sec5 N-terminal" evidence="10">
    <location>
        <begin position="133"/>
        <end position="884"/>
    </location>
</feature>
<dbReference type="InterPro" id="IPR029175">
    <property type="entry name" value="EXOC2/Sec5"/>
</dbReference>
<evidence type="ECO:0000256" key="2">
    <source>
        <dbReference type="ARBA" id="ARBA00010578"/>
    </source>
</evidence>
<dbReference type="GO" id="GO:0048731">
    <property type="term" value="P:system development"/>
    <property type="evidence" value="ECO:0007669"/>
    <property type="project" value="UniProtKB-ARBA"/>
</dbReference>
<evidence type="ECO:0000313" key="12">
    <source>
        <dbReference type="Proteomes" id="UP001372834"/>
    </source>
</evidence>
<dbReference type="PANTHER" id="PTHR13043:SF1">
    <property type="entry name" value="EXOCYST COMPLEX COMPONENT 2"/>
    <property type="match status" value="1"/>
</dbReference>
<dbReference type="InterPro" id="IPR039481">
    <property type="entry name" value="EXOC2/Sec5_N_dom"/>
</dbReference>